<dbReference type="InterPro" id="IPR005123">
    <property type="entry name" value="Oxoglu/Fe-dep_dioxygenase_dom"/>
</dbReference>
<dbReference type="PANTHER" id="PTHR10869">
    <property type="entry name" value="PROLYL 4-HYDROXYLASE ALPHA SUBUNIT"/>
    <property type="match status" value="1"/>
</dbReference>
<keyword evidence="8" id="KW-1185">Reference proteome</keyword>
<feature type="domain" description="Fe2OG dioxygenase" evidence="6">
    <location>
        <begin position="168"/>
        <end position="300"/>
    </location>
</feature>
<accession>A0AAD2JP85</accession>
<name>A0AAD2JP85_9STRA</name>
<dbReference type="GO" id="GO:0005783">
    <property type="term" value="C:endoplasmic reticulum"/>
    <property type="evidence" value="ECO:0007669"/>
    <property type="project" value="TreeGrafter"/>
</dbReference>
<evidence type="ECO:0000256" key="4">
    <source>
        <dbReference type="ARBA" id="ARBA00023002"/>
    </source>
</evidence>
<dbReference type="InterPro" id="IPR045054">
    <property type="entry name" value="P4HA-like"/>
</dbReference>
<keyword evidence="3" id="KW-0223">Dioxygenase</keyword>
<keyword evidence="4" id="KW-0560">Oxidoreductase</keyword>
<sequence length="300" mass="32851">MKLPNPVSMATAACSAYQARISSLAASITPRVLLSSSGTGNYGESGKADFYTIDELPMALPKEDSSFNKEELQRVDIELGPDRQAFVIDNVLTPEESDALAACAEAILDSNGHSRVAPGIRTPPGMRINEAAHWFPPLESSSFLAAIYHRIEHLVPKSVEGPSGRQIPLYKELNGRVAHYKYNKGDQFNRHIDGLFPGQGANPEGNGVDDWTGVVSGFSLIFYLNDLEDGLEGGETRLWSRDGSVYKDITPRKGRVLAFRRGSHDAVLHAGLQVTGDVPKYMALIYLMYGERTGTRPMMH</sequence>
<evidence type="ECO:0000313" key="8">
    <source>
        <dbReference type="Proteomes" id="UP001295423"/>
    </source>
</evidence>
<gene>
    <name evidence="7" type="ORF">CYCCA115_LOCUS23550</name>
</gene>
<evidence type="ECO:0000313" key="7">
    <source>
        <dbReference type="EMBL" id="CAJ1969128.1"/>
    </source>
</evidence>
<dbReference type="PROSITE" id="PS51471">
    <property type="entry name" value="FE2OG_OXY"/>
    <property type="match status" value="1"/>
</dbReference>
<comment type="caution">
    <text evidence="7">The sequence shown here is derived from an EMBL/GenBank/DDBJ whole genome shotgun (WGS) entry which is preliminary data.</text>
</comment>
<dbReference type="Gene3D" id="2.60.120.620">
    <property type="entry name" value="q2cbj1_9rhob like domain"/>
    <property type="match status" value="1"/>
</dbReference>
<dbReference type="AlphaFoldDB" id="A0AAD2JP85"/>
<evidence type="ECO:0000256" key="2">
    <source>
        <dbReference type="ARBA" id="ARBA00022723"/>
    </source>
</evidence>
<evidence type="ECO:0000256" key="5">
    <source>
        <dbReference type="ARBA" id="ARBA00023004"/>
    </source>
</evidence>
<dbReference type="Proteomes" id="UP001295423">
    <property type="component" value="Unassembled WGS sequence"/>
</dbReference>
<comment type="cofactor">
    <cofactor evidence="1">
        <name>L-ascorbate</name>
        <dbReference type="ChEBI" id="CHEBI:38290"/>
    </cofactor>
</comment>
<evidence type="ECO:0000259" key="6">
    <source>
        <dbReference type="PROSITE" id="PS51471"/>
    </source>
</evidence>
<organism evidence="7 8">
    <name type="scientific">Cylindrotheca closterium</name>
    <dbReference type="NCBI Taxonomy" id="2856"/>
    <lineage>
        <taxon>Eukaryota</taxon>
        <taxon>Sar</taxon>
        <taxon>Stramenopiles</taxon>
        <taxon>Ochrophyta</taxon>
        <taxon>Bacillariophyta</taxon>
        <taxon>Bacillariophyceae</taxon>
        <taxon>Bacillariophycidae</taxon>
        <taxon>Bacillariales</taxon>
        <taxon>Bacillariaceae</taxon>
        <taxon>Cylindrotheca</taxon>
    </lineage>
</organism>
<dbReference type="EMBL" id="CAKOGP040002424">
    <property type="protein sequence ID" value="CAJ1969128.1"/>
    <property type="molecule type" value="Genomic_DNA"/>
</dbReference>
<protein>
    <recommendedName>
        <fullName evidence="6">Fe2OG dioxygenase domain-containing protein</fullName>
    </recommendedName>
</protein>
<dbReference type="GO" id="GO:0031418">
    <property type="term" value="F:L-ascorbic acid binding"/>
    <property type="evidence" value="ECO:0007669"/>
    <property type="project" value="InterPro"/>
</dbReference>
<evidence type="ECO:0000256" key="1">
    <source>
        <dbReference type="ARBA" id="ARBA00001961"/>
    </source>
</evidence>
<dbReference type="InterPro" id="IPR044862">
    <property type="entry name" value="Pro_4_hyd_alph_FE2OG_OXY"/>
</dbReference>
<dbReference type="GO" id="GO:0004656">
    <property type="term" value="F:procollagen-proline 4-dioxygenase activity"/>
    <property type="evidence" value="ECO:0007669"/>
    <property type="project" value="TreeGrafter"/>
</dbReference>
<proteinExistence type="predicted"/>
<keyword evidence="2" id="KW-0479">Metal-binding</keyword>
<reference evidence="7" key="1">
    <citation type="submission" date="2023-08" db="EMBL/GenBank/DDBJ databases">
        <authorList>
            <person name="Audoor S."/>
            <person name="Bilcke G."/>
        </authorList>
    </citation>
    <scope>NUCLEOTIDE SEQUENCE</scope>
</reference>
<dbReference type="Pfam" id="PF13640">
    <property type="entry name" value="2OG-FeII_Oxy_3"/>
    <property type="match status" value="1"/>
</dbReference>
<evidence type="ECO:0000256" key="3">
    <source>
        <dbReference type="ARBA" id="ARBA00022964"/>
    </source>
</evidence>
<keyword evidence="5" id="KW-0408">Iron</keyword>
<dbReference type="SMART" id="SM00702">
    <property type="entry name" value="P4Hc"/>
    <property type="match status" value="1"/>
</dbReference>
<dbReference type="PANTHER" id="PTHR10869:SF246">
    <property type="entry name" value="TRANSMEMBRANE PROLYL 4-HYDROXYLASE"/>
    <property type="match status" value="1"/>
</dbReference>
<dbReference type="InterPro" id="IPR006620">
    <property type="entry name" value="Pro_4_hyd_alph"/>
</dbReference>
<dbReference type="GO" id="GO:0005506">
    <property type="term" value="F:iron ion binding"/>
    <property type="evidence" value="ECO:0007669"/>
    <property type="project" value="InterPro"/>
</dbReference>